<name>Q97V48_SACS2</name>
<evidence type="ECO:0000313" key="3">
    <source>
        <dbReference type="Proteomes" id="UP000001974"/>
    </source>
</evidence>
<dbReference type="AlphaFoldDB" id="Q97V48"/>
<feature type="domain" description="DUF4322" evidence="1">
    <location>
        <begin position="7"/>
        <end position="48"/>
    </location>
</feature>
<dbReference type="Proteomes" id="UP000001974">
    <property type="component" value="Chromosome"/>
</dbReference>
<evidence type="ECO:0000259" key="1">
    <source>
        <dbReference type="Pfam" id="PF14210"/>
    </source>
</evidence>
<protein>
    <submittedName>
        <fullName evidence="2">First ORF in transposon ISC1225</fullName>
    </submittedName>
</protein>
<dbReference type="KEGG" id="sso:SSO11139"/>
<dbReference type="STRING" id="273057.SSO11139"/>
<proteinExistence type="predicted"/>
<dbReference type="PIR" id="B90455">
    <property type="entry name" value="B90455"/>
</dbReference>
<gene>
    <name evidence="2" type="ordered locus">SSO11139</name>
</gene>
<dbReference type="EMBL" id="AE006641">
    <property type="protein sequence ID" value="AAK42897.1"/>
    <property type="molecule type" value="Genomic_DNA"/>
</dbReference>
<dbReference type="InterPro" id="IPR025471">
    <property type="entry name" value="DUF4322"/>
</dbReference>
<reference evidence="3" key="1">
    <citation type="journal article" date="2001" name="Proc. Natl. Acad. Sci. U.S.A.">
        <title>The complete genome of the crenarchaeon Sulfolobus solfataricus P2.</title>
        <authorList>
            <person name="She Q."/>
            <person name="Singh R.K."/>
            <person name="Confalonieri F."/>
            <person name="Zivanovic Y."/>
            <person name="Allard G."/>
            <person name="Awayez M.J."/>
            <person name="Chan-Weiher C.C.-Y."/>
            <person name="Clausen I.G."/>
            <person name="Curtis B.A."/>
            <person name="De Moors A."/>
            <person name="Erauso G."/>
            <person name="Fletcher C."/>
            <person name="Gordon P.M.K."/>
            <person name="Heikamp-de Jong I."/>
            <person name="Jeffries A.C."/>
            <person name="Kozera C.J."/>
            <person name="Medina N."/>
            <person name="Peng X."/>
            <person name="Thi-Ngoc H.P."/>
            <person name="Redder P."/>
            <person name="Schenk M.E."/>
            <person name="Theriault C."/>
            <person name="Tolstrup N."/>
            <person name="Charlebois R.L."/>
            <person name="Doolittle W.F."/>
            <person name="Duguet M."/>
            <person name="Gaasterland T."/>
            <person name="Garrett R.A."/>
            <person name="Ragan M.A."/>
            <person name="Sensen C.W."/>
            <person name="Van der Oost J."/>
        </authorList>
    </citation>
    <scope>NUCLEOTIDE SEQUENCE [LARGE SCALE GENOMIC DNA]</scope>
    <source>
        <strain evidence="3">ATCC 35092 / DSM 1617 / JCM 11322 / P2</strain>
    </source>
</reference>
<evidence type="ECO:0000313" key="2">
    <source>
        <dbReference type="EMBL" id="AAK42897.1"/>
    </source>
</evidence>
<dbReference type="PaxDb" id="273057-SSO11139"/>
<dbReference type="eggNOG" id="arCOG03902">
    <property type="taxonomic scope" value="Archaea"/>
</dbReference>
<dbReference type="EnsemblBacteria" id="AAK42897">
    <property type="protein sequence ID" value="AAK42897"/>
    <property type="gene ID" value="SSO11139"/>
</dbReference>
<dbReference type="HOGENOM" id="CLU_2911714_0_0_2"/>
<keyword evidence="3" id="KW-1185">Reference proteome</keyword>
<sequence>MPIPSLNIQQIVYKLLSMINFHGRKGEEATKTLVSTSLHNDSVEKRFQSLQRITTNSEELR</sequence>
<dbReference type="InParanoid" id="Q97V48"/>
<dbReference type="Pfam" id="PF14210">
    <property type="entry name" value="DUF4322"/>
    <property type="match status" value="1"/>
</dbReference>
<organism evidence="2 3">
    <name type="scientific">Saccharolobus solfataricus (strain ATCC 35092 / DSM 1617 / JCM 11322 / P2)</name>
    <name type="common">Sulfolobus solfataricus</name>
    <dbReference type="NCBI Taxonomy" id="273057"/>
    <lineage>
        <taxon>Archaea</taxon>
        <taxon>Thermoproteota</taxon>
        <taxon>Thermoprotei</taxon>
        <taxon>Sulfolobales</taxon>
        <taxon>Sulfolobaceae</taxon>
        <taxon>Saccharolobus</taxon>
    </lineage>
</organism>
<accession>Q97V48</accession>
<dbReference type="PhylomeDB" id="Q97V48"/>